<dbReference type="PANTHER" id="PTHR30614">
    <property type="entry name" value="MEMBRANE COMPONENT OF AMINO ACID ABC TRANSPORTER"/>
    <property type="match status" value="1"/>
</dbReference>
<dbReference type="InterPro" id="IPR043429">
    <property type="entry name" value="ArtM/GltK/GlnP/TcyL/YhdX-like"/>
</dbReference>
<keyword evidence="4 8" id="KW-0812">Transmembrane</keyword>
<dbReference type="InterPro" id="IPR000515">
    <property type="entry name" value="MetI-like"/>
</dbReference>
<evidence type="ECO:0000256" key="3">
    <source>
        <dbReference type="ARBA" id="ARBA00022475"/>
    </source>
</evidence>
<dbReference type="InterPro" id="IPR035906">
    <property type="entry name" value="MetI-like_sf"/>
</dbReference>
<sequence>MTPNWLTPDLLNLLLQGLLLTVVLTAVTAALALILGVAAGTMRISGNRFAAGLAVLHVETHRNLPALVLMIIWAFALPNLFPAELRRSIFFDNAFLNWLNSWSGLSLPYYTLAAGVALVLNTSAYLAELFRAGVGAIPQQHVDAARTLGASRLKLFWTVLLPQGLRTSFPAISTRLIHHLKNTALAAFVATPEFFHSAQTAITRTFLALEFLMLAAIVYLLLAFAFSGLLRWVEKQWLVAGG</sequence>
<evidence type="ECO:0000313" key="10">
    <source>
        <dbReference type="EMBL" id="MXY95916.1"/>
    </source>
</evidence>
<evidence type="ECO:0000256" key="8">
    <source>
        <dbReference type="RuleBase" id="RU363032"/>
    </source>
</evidence>
<gene>
    <name evidence="10" type="ORF">F4Y42_20955</name>
</gene>
<dbReference type="NCBIfam" id="TIGR01726">
    <property type="entry name" value="HEQRo_perm_3TM"/>
    <property type="match status" value="1"/>
</dbReference>
<comment type="caution">
    <text evidence="10">The sequence shown here is derived from an EMBL/GenBank/DDBJ whole genome shotgun (WGS) entry which is preliminary data.</text>
</comment>
<feature type="transmembrane region" description="Helical" evidence="8">
    <location>
        <begin position="107"/>
        <end position="127"/>
    </location>
</feature>
<dbReference type="PANTHER" id="PTHR30614:SF0">
    <property type="entry name" value="L-CYSTINE TRANSPORT SYSTEM PERMEASE PROTEIN TCYL"/>
    <property type="match status" value="1"/>
</dbReference>
<evidence type="ECO:0000256" key="6">
    <source>
        <dbReference type="ARBA" id="ARBA00022989"/>
    </source>
</evidence>
<keyword evidence="6 8" id="KW-1133">Transmembrane helix</keyword>
<dbReference type="AlphaFoldDB" id="A0A6B0YXX6"/>
<feature type="transmembrane region" description="Helical" evidence="8">
    <location>
        <begin position="211"/>
        <end position="233"/>
    </location>
</feature>
<organism evidence="10">
    <name type="scientific">Caldilineaceae bacterium SB0664_bin_27</name>
    <dbReference type="NCBI Taxonomy" id="2605260"/>
    <lineage>
        <taxon>Bacteria</taxon>
        <taxon>Bacillati</taxon>
        <taxon>Chloroflexota</taxon>
        <taxon>Caldilineae</taxon>
        <taxon>Caldilineales</taxon>
        <taxon>Caldilineaceae</taxon>
    </lineage>
</organism>
<evidence type="ECO:0000256" key="4">
    <source>
        <dbReference type="ARBA" id="ARBA00022692"/>
    </source>
</evidence>
<dbReference type="EMBL" id="VXRG01000182">
    <property type="protein sequence ID" value="MXY95916.1"/>
    <property type="molecule type" value="Genomic_DNA"/>
</dbReference>
<dbReference type="SUPFAM" id="SSF161098">
    <property type="entry name" value="MetI-like"/>
    <property type="match status" value="1"/>
</dbReference>
<dbReference type="Gene3D" id="1.10.3720.10">
    <property type="entry name" value="MetI-like"/>
    <property type="match status" value="1"/>
</dbReference>
<dbReference type="Pfam" id="PF00528">
    <property type="entry name" value="BPD_transp_1"/>
    <property type="match status" value="1"/>
</dbReference>
<evidence type="ECO:0000256" key="5">
    <source>
        <dbReference type="ARBA" id="ARBA00022970"/>
    </source>
</evidence>
<dbReference type="PROSITE" id="PS50928">
    <property type="entry name" value="ABC_TM1"/>
    <property type="match status" value="1"/>
</dbReference>
<keyword evidence="5" id="KW-0029">Amino-acid transport</keyword>
<dbReference type="GO" id="GO:0006865">
    <property type="term" value="P:amino acid transport"/>
    <property type="evidence" value="ECO:0007669"/>
    <property type="project" value="UniProtKB-KW"/>
</dbReference>
<evidence type="ECO:0000256" key="2">
    <source>
        <dbReference type="ARBA" id="ARBA00022448"/>
    </source>
</evidence>
<keyword evidence="3" id="KW-1003">Cell membrane</keyword>
<comment type="subcellular location">
    <subcellularLocation>
        <location evidence="1 8">Cell membrane</location>
        <topology evidence="1 8">Multi-pass membrane protein</topology>
    </subcellularLocation>
</comment>
<evidence type="ECO:0000259" key="9">
    <source>
        <dbReference type="PROSITE" id="PS50928"/>
    </source>
</evidence>
<dbReference type="GO" id="GO:0043190">
    <property type="term" value="C:ATP-binding cassette (ABC) transporter complex"/>
    <property type="evidence" value="ECO:0007669"/>
    <property type="project" value="InterPro"/>
</dbReference>
<keyword evidence="7 8" id="KW-0472">Membrane</keyword>
<reference evidence="10" key="1">
    <citation type="submission" date="2019-09" db="EMBL/GenBank/DDBJ databases">
        <title>Characterisation of the sponge microbiome using genome-centric metagenomics.</title>
        <authorList>
            <person name="Engelberts J.P."/>
            <person name="Robbins S.J."/>
            <person name="De Goeij J.M."/>
            <person name="Aranda M."/>
            <person name="Bell S.C."/>
            <person name="Webster N.S."/>
        </authorList>
    </citation>
    <scope>NUCLEOTIDE SEQUENCE</scope>
    <source>
        <strain evidence="10">SB0664_bin_27</strain>
    </source>
</reference>
<dbReference type="CDD" id="cd06261">
    <property type="entry name" value="TM_PBP2"/>
    <property type="match status" value="1"/>
</dbReference>
<comment type="similarity">
    <text evidence="8">Belongs to the binding-protein-dependent transport system permease family.</text>
</comment>
<feature type="transmembrane region" description="Helical" evidence="8">
    <location>
        <begin position="63"/>
        <end position="81"/>
    </location>
</feature>
<proteinExistence type="inferred from homology"/>
<evidence type="ECO:0000256" key="1">
    <source>
        <dbReference type="ARBA" id="ARBA00004651"/>
    </source>
</evidence>
<dbReference type="InterPro" id="IPR010065">
    <property type="entry name" value="AA_ABC_transptr_permease_3TM"/>
</dbReference>
<name>A0A6B0YXX6_9CHLR</name>
<dbReference type="GO" id="GO:0022857">
    <property type="term" value="F:transmembrane transporter activity"/>
    <property type="evidence" value="ECO:0007669"/>
    <property type="project" value="InterPro"/>
</dbReference>
<feature type="transmembrane region" description="Helical" evidence="8">
    <location>
        <begin position="20"/>
        <end position="42"/>
    </location>
</feature>
<accession>A0A6B0YXX6</accession>
<feature type="domain" description="ABC transmembrane type-1" evidence="9">
    <location>
        <begin position="18"/>
        <end position="230"/>
    </location>
</feature>
<keyword evidence="2 8" id="KW-0813">Transport</keyword>
<protein>
    <submittedName>
        <fullName evidence="10">Amino acid ABC transporter permease</fullName>
    </submittedName>
</protein>
<evidence type="ECO:0000256" key="7">
    <source>
        <dbReference type="ARBA" id="ARBA00023136"/>
    </source>
</evidence>